<dbReference type="PRINTS" id="PR00413">
    <property type="entry name" value="HADHALOGNASE"/>
</dbReference>
<dbReference type="InterPro" id="IPR023198">
    <property type="entry name" value="PGP-like_dom2"/>
</dbReference>
<dbReference type="PANTHER" id="PTHR43316">
    <property type="entry name" value="HYDROLASE, HALOACID DELAHOGENASE-RELATED"/>
    <property type="match status" value="1"/>
</dbReference>
<protein>
    <submittedName>
        <fullName evidence="3">Haloacid dehalogenase type II</fullName>
    </submittedName>
</protein>
<dbReference type="NCBIfam" id="TIGR01428">
    <property type="entry name" value="HAD_type_II"/>
    <property type="match status" value="1"/>
</dbReference>
<keyword evidence="4" id="KW-1185">Reference proteome</keyword>
<evidence type="ECO:0000256" key="1">
    <source>
        <dbReference type="ARBA" id="ARBA00008106"/>
    </source>
</evidence>
<dbReference type="InterPro" id="IPR036412">
    <property type="entry name" value="HAD-like_sf"/>
</dbReference>
<dbReference type="AlphaFoldDB" id="A0A5S4F2Y6"/>
<dbReference type="Pfam" id="PF00702">
    <property type="entry name" value="Hydrolase"/>
    <property type="match status" value="1"/>
</dbReference>
<dbReference type="InterPro" id="IPR051540">
    <property type="entry name" value="S-2-haloacid_dehalogenase"/>
</dbReference>
<dbReference type="PANTHER" id="PTHR43316:SF3">
    <property type="entry name" value="HALOACID DEHALOGENASE, TYPE II (AFU_ORTHOLOGUE AFUA_2G07750)-RELATED"/>
    <property type="match status" value="1"/>
</dbReference>
<dbReference type="InterPro" id="IPR023214">
    <property type="entry name" value="HAD_sf"/>
</dbReference>
<dbReference type="SUPFAM" id="SSF56784">
    <property type="entry name" value="HAD-like"/>
    <property type="match status" value="1"/>
</dbReference>
<dbReference type="InterPro" id="IPR006328">
    <property type="entry name" value="2-HAD"/>
</dbReference>
<dbReference type="EMBL" id="VCKY01000189">
    <property type="protein sequence ID" value="TMR10478.1"/>
    <property type="molecule type" value="Genomic_DNA"/>
</dbReference>
<name>A0A5S4F2Y6_9ACTN</name>
<evidence type="ECO:0000313" key="4">
    <source>
        <dbReference type="Proteomes" id="UP000309128"/>
    </source>
</evidence>
<dbReference type="RefSeq" id="WP_138671735.1">
    <property type="nucleotide sequence ID" value="NZ_VCKY01000189.1"/>
</dbReference>
<proteinExistence type="inferred from homology"/>
<gene>
    <name evidence="3" type="ORF">ETD86_39445</name>
</gene>
<evidence type="ECO:0000313" key="3">
    <source>
        <dbReference type="EMBL" id="TMR10478.1"/>
    </source>
</evidence>
<dbReference type="InterPro" id="IPR006439">
    <property type="entry name" value="HAD-SF_hydro_IA"/>
</dbReference>
<evidence type="ECO:0000256" key="2">
    <source>
        <dbReference type="ARBA" id="ARBA00022801"/>
    </source>
</evidence>
<keyword evidence="2" id="KW-0378">Hydrolase</keyword>
<dbReference type="Gene3D" id="1.10.150.240">
    <property type="entry name" value="Putative phosphatase, domain 2"/>
    <property type="match status" value="1"/>
</dbReference>
<dbReference type="Gene3D" id="3.40.50.1000">
    <property type="entry name" value="HAD superfamily/HAD-like"/>
    <property type="match status" value="1"/>
</dbReference>
<sequence>MTENPTTRPAVVIFDVNETLTDMEPLWVRFEEIGLPPGSMATWFASVLRDGFALTAAGGYAEFAAIAADVLRGLLDPRRTDADEAVKHVLRGFTELRVHDDVPDGMRALHMSGIRLFTMTNGAAAMTEQILAREGLLDLVEARLDVSGPRVWKPGRAAYDYAVDRAGVRPDQAALVAVHPWDIDGAQRAGLIGAWLDRRGGPYPSVMSAPRVSAPDLSALADLWLDA</sequence>
<reference evidence="3 4" key="1">
    <citation type="submission" date="2019-05" db="EMBL/GenBank/DDBJ databases">
        <title>Draft genome sequence of Nonomuraea turkmeniaca DSM 43926.</title>
        <authorList>
            <person name="Saricaoglu S."/>
            <person name="Isik K."/>
        </authorList>
    </citation>
    <scope>NUCLEOTIDE SEQUENCE [LARGE SCALE GENOMIC DNA]</scope>
    <source>
        <strain evidence="3 4">DSM 43926</strain>
    </source>
</reference>
<accession>A0A5S4F2Y6</accession>
<dbReference type="Proteomes" id="UP000309128">
    <property type="component" value="Unassembled WGS sequence"/>
</dbReference>
<dbReference type="GO" id="GO:0019120">
    <property type="term" value="F:hydrolase activity, acting on acid halide bonds, in C-halide compounds"/>
    <property type="evidence" value="ECO:0007669"/>
    <property type="project" value="InterPro"/>
</dbReference>
<comment type="similarity">
    <text evidence="1">Belongs to the HAD-like hydrolase superfamily. S-2-haloalkanoic acid dehalogenase family.</text>
</comment>
<dbReference type="OrthoDB" id="3774052at2"/>
<organism evidence="3 4">
    <name type="scientific">Nonomuraea turkmeniaca</name>
    <dbReference type="NCBI Taxonomy" id="103838"/>
    <lineage>
        <taxon>Bacteria</taxon>
        <taxon>Bacillati</taxon>
        <taxon>Actinomycetota</taxon>
        <taxon>Actinomycetes</taxon>
        <taxon>Streptosporangiales</taxon>
        <taxon>Streptosporangiaceae</taxon>
        <taxon>Nonomuraea</taxon>
    </lineage>
</organism>
<comment type="caution">
    <text evidence="3">The sequence shown here is derived from an EMBL/GenBank/DDBJ whole genome shotgun (WGS) entry which is preliminary data.</text>
</comment>